<dbReference type="PANTHER" id="PTHR47506">
    <property type="entry name" value="TRANSCRIPTIONAL REGULATORY PROTEIN"/>
    <property type="match status" value="1"/>
</dbReference>
<evidence type="ECO:0000256" key="3">
    <source>
        <dbReference type="ARBA" id="ARBA00023163"/>
    </source>
</evidence>
<feature type="DNA-binding region" description="H-T-H motif" evidence="4">
    <location>
        <begin position="35"/>
        <end position="54"/>
    </location>
</feature>
<dbReference type="SUPFAM" id="SSF46689">
    <property type="entry name" value="Homeodomain-like"/>
    <property type="match status" value="1"/>
</dbReference>
<accession>A0A4V2MP19</accession>
<name>A0A4V2MP19_9HYPH</name>
<evidence type="ECO:0000256" key="1">
    <source>
        <dbReference type="ARBA" id="ARBA00023015"/>
    </source>
</evidence>
<proteinExistence type="predicted"/>
<organism evidence="6 7">
    <name type="scientific">Oricola cellulosilytica</name>
    <dbReference type="NCBI Taxonomy" id="1429082"/>
    <lineage>
        <taxon>Bacteria</taxon>
        <taxon>Pseudomonadati</taxon>
        <taxon>Pseudomonadota</taxon>
        <taxon>Alphaproteobacteria</taxon>
        <taxon>Hyphomicrobiales</taxon>
        <taxon>Ahrensiaceae</taxon>
        <taxon>Oricola</taxon>
    </lineage>
</organism>
<dbReference type="GO" id="GO:0003677">
    <property type="term" value="F:DNA binding"/>
    <property type="evidence" value="ECO:0007669"/>
    <property type="project" value="UniProtKB-UniRule"/>
</dbReference>
<protein>
    <submittedName>
        <fullName evidence="6">TetR/AcrR family transcriptional regulator</fullName>
    </submittedName>
</protein>
<gene>
    <name evidence="6" type="ORF">E0D97_00215</name>
</gene>
<dbReference type="PROSITE" id="PS50977">
    <property type="entry name" value="HTH_TETR_2"/>
    <property type="match status" value="1"/>
</dbReference>
<dbReference type="EMBL" id="SJST01000001">
    <property type="protein sequence ID" value="TCD15902.1"/>
    <property type="molecule type" value="Genomic_DNA"/>
</dbReference>
<keyword evidence="1" id="KW-0805">Transcription regulation</keyword>
<evidence type="ECO:0000313" key="6">
    <source>
        <dbReference type="EMBL" id="TCD15902.1"/>
    </source>
</evidence>
<sequence>MEMDGAKRTRGAAKREALVQAAAELFWIRGFEATSLADIAAASNVPLGNIYYYYKSKADLAMAVANLFVAQTERLVADVCGETPDPRERLKFFVARLQSTQSSRVRYGCPISGAARDFRRTMPEPSARAAESFSLLTGFLAAELGRTGARPSVSLSRARAAIADWQGSIALAHALNEPTVLAECFRRMERLLTAAR</sequence>
<evidence type="ECO:0000313" key="7">
    <source>
        <dbReference type="Proteomes" id="UP000291301"/>
    </source>
</evidence>
<comment type="caution">
    <text evidence="6">The sequence shown here is derived from an EMBL/GenBank/DDBJ whole genome shotgun (WGS) entry which is preliminary data.</text>
</comment>
<dbReference type="PRINTS" id="PR00455">
    <property type="entry name" value="HTHTETR"/>
</dbReference>
<keyword evidence="7" id="KW-1185">Reference proteome</keyword>
<keyword evidence="3" id="KW-0804">Transcription</keyword>
<dbReference type="PANTHER" id="PTHR47506:SF3">
    <property type="entry name" value="HTH-TYPE TRANSCRIPTIONAL REGULATOR LMRA"/>
    <property type="match status" value="1"/>
</dbReference>
<dbReference type="Gene3D" id="1.10.357.10">
    <property type="entry name" value="Tetracycline Repressor, domain 2"/>
    <property type="match status" value="1"/>
</dbReference>
<evidence type="ECO:0000256" key="2">
    <source>
        <dbReference type="ARBA" id="ARBA00023125"/>
    </source>
</evidence>
<dbReference type="OrthoDB" id="9811084at2"/>
<evidence type="ECO:0000256" key="4">
    <source>
        <dbReference type="PROSITE-ProRule" id="PRU00335"/>
    </source>
</evidence>
<keyword evidence="2 4" id="KW-0238">DNA-binding</keyword>
<dbReference type="Proteomes" id="UP000291301">
    <property type="component" value="Unassembled WGS sequence"/>
</dbReference>
<feature type="domain" description="HTH tetR-type" evidence="5">
    <location>
        <begin position="12"/>
        <end position="72"/>
    </location>
</feature>
<dbReference type="InterPro" id="IPR009057">
    <property type="entry name" value="Homeodomain-like_sf"/>
</dbReference>
<reference evidence="6 7" key="1">
    <citation type="journal article" date="2015" name="Antonie Van Leeuwenhoek">
        <title>Oricola cellulosilytica gen. nov., sp. nov., a cellulose-degrading bacterium of the family Phyllobacteriaceae isolated from surface seashore water, and emended descriptions of Mesorhizobium loti and Phyllobacterium myrsinacearum.</title>
        <authorList>
            <person name="Hameed A."/>
            <person name="Shahina M."/>
            <person name="Lai W.A."/>
            <person name="Lin S.Y."/>
            <person name="Young L.S."/>
            <person name="Liu Y.C."/>
            <person name="Hsu Y.H."/>
            <person name="Young C.C."/>
        </authorList>
    </citation>
    <scope>NUCLEOTIDE SEQUENCE [LARGE SCALE GENOMIC DNA]</scope>
    <source>
        <strain evidence="6 7">KCTC 52183</strain>
    </source>
</reference>
<dbReference type="AlphaFoldDB" id="A0A4V2MP19"/>
<dbReference type="Pfam" id="PF00440">
    <property type="entry name" value="TetR_N"/>
    <property type="match status" value="1"/>
</dbReference>
<evidence type="ECO:0000259" key="5">
    <source>
        <dbReference type="PROSITE" id="PS50977"/>
    </source>
</evidence>
<dbReference type="InterPro" id="IPR036271">
    <property type="entry name" value="Tet_transcr_reg_TetR-rel_C_sf"/>
</dbReference>
<dbReference type="SUPFAM" id="SSF48498">
    <property type="entry name" value="Tetracyclin repressor-like, C-terminal domain"/>
    <property type="match status" value="1"/>
</dbReference>
<dbReference type="RefSeq" id="WP_131564269.1">
    <property type="nucleotide sequence ID" value="NZ_JAINFK010000001.1"/>
</dbReference>
<dbReference type="InterPro" id="IPR001647">
    <property type="entry name" value="HTH_TetR"/>
</dbReference>